<feature type="domain" description="NPH3" evidence="11">
    <location>
        <begin position="222"/>
        <end position="483"/>
    </location>
</feature>
<dbReference type="SUPFAM" id="SSF54695">
    <property type="entry name" value="POZ domain"/>
    <property type="match status" value="1"/>
</dbReference>
<dbReference type="InterPro" id="IPR000210">
    <property type="entry name" value="BTB/POZ_dom"/>
</dbReference>
<dbReference type="GO" id="GO:0008270">
    <property type="term" value="F:zinc ion binding"/>
    <property type="evidence" value="ECO:0007669"/>
    <property type="project" value="UniProtKB-KW"/>
</dbReference>
<evidence type="ECO:0000313" key="12">
    <source>
        <dbReference type="EMBL" id="QCE07360.1"/>
    </source>
</evidence>
<dbReference type="InterPro" id="IPR027356">
    <property type="entry name" value="NPH3_dom"/>
</dbReference>
<dbReference type="Proteomes" id="UP000501690">
    <property type="component" value="Linkage Group LG9"/>
</dbReference>
<dbReference type="PROSITE" id="PS00518">
    <property type="entry name" value="ZF_RING_1"/>
    <property type="match status" value="1"/>
</dbReference>
<name>A0A4D6N0P7_VIGUN</name>
<keyword evidence="6" id="KW-0862">Zinc</keyword>
<dbReference type="Gene3D" id="3.30.40.10">
    <property type="entry name" value="Zinc/RING finger domain, C3HC4 (zinc finger)"/>
    <property type="match status" value="1"/>
</dbReference>
<dbReference type="AlphaFoldDB" id="A0A4D6N0P7"/>
<keyword evidence="5" id="KW-0833">Ubl conjugation pathway</keyword>
<dbReference type="InterPro" id="IPR013083">
    <property type="entry name" value="Znf_RING/FYVE/PHD"/>
</dbReference>
<evidence type="ECO:0000313" key="13">
    <source>
        <dbReference type="Proteomes" id="UP000501690"/>
    </source>
</evidence>
<dbReference type="SUPFAM" id="SSF57850">
    <property type="entry name" value="RING/U-box"/>
    <property type="match status" value="1"/>
</dbReference>
<dbReference type="PROSITE" id="PS51649">
    <property type="entry name" value="NPH3"/>
    <property type="match status" value="1"/>
</dbReference>
<evidence type="ECO:0000259" key="11">
    <source>
        <dbReference type="PROSITE" id="PS51649"/>
    </source>
</evidence>
<evidence type="ECO:0000256" key="8">
    <source>
        <dbReference type="PROSITE-ProRule" id="PRU00982"/>
    </source>
</evidence>
<dbReference type="EMBL" id="CP039353">
    <property type="protein sequence ID" value="QCE07360.1"/>
    <property type="molecule type" value="Genomic_DNA"/>
</dbReference>
<evidence type="ECO:0000256" key="1">
    <source>
        <dbReference type="ARBA" id="ARBA00004184"/>
    </source>
</evidence>
<evidence type="ECO:0000256" key="2">
    <source>
        <dbReference type="ARBA" id="ARBA00004906"/>
    </source>
</evidence>
<dbReference type="SMART" id="SM00225">
    <property type="entry name" value="BTB"/>
    <property type="match status" value="1"/>
</dbReference>
<evidence type="ECO:0000259" key="10">
    <source>
        <dbReference type="PROSITE" id="PS50097"/>
    </source>
</evidence>
<gene>
    <name evidence="12" type="ORF">DEO72_LG9g2379</name>
</gene>
<sequence length="754" mass="86512">MMKKEFEFAVFEKGTVGGKSVDPCNLLPPNLPVLAHTLEHTQPNWIARSNSPTDLIIQIGDSSFHLHKVVMASRSEYLNRLVFERGSNRESGGESLIIQIKNLPGGKKSFKSIVKFCYGRKFDITASNIAPLYCAAHFLEMSEDLQQGNLISKTEAFLTFLIISSWKDTFQILKTTESISHWAKDLQIVKRCSQAIALKVCADSNASNFERPLSETDNSVHDWWFEDVSFLRIDHFIEVIQSIKRCGIKPELVSSCIEHWTRKWFSQIRLGLDKETPKSLTLHRISIECLINILPAEENSVTCNFLLHLLKAGVMLKINSELLCVLERRVALMLDKCRVPDLLVKNQHEKHSLYDVTVVLRVLRFYVCGMSSNHSAKAKPNSVGRLVDGYLVQVARDENLTMESFKSIVEALPQNARHCDDNLYRAIDMYLKAHPNLTEEDRTDICRNLEYHRLSQEALIYMRKAYEMAGKLGLETMEDDAAIGASDHVSSDSKSEDSSCCCPICLGPFLQLSYLDKCFHKFCFNCILRWTKVVAGKHRSLPSSVKCPLCKTENLSIVYEVEGSCFQRHYVNKDFEDSFILSRAHRYRLQCYYTDQGLLDDIFNIPQYWRSRKYSQPNFWLESWLRREIQALIQEEDVDIIVHHIIGVVKAALYTRREQKSLVIAPEKKQEEFKMSVSEAAKRFLAARTDRFVYEIQLFLASGMNIEAYDAVYVQRLGWSSPGINTEVSHSALVDRTTAIPYLYIFDGDFDENE</sequence>
<keyword evidence="3" id="KW-0479">Metal-binding</keyword>
<dbReference type="InterPro" id="IPR011333">
    <property type="entry name" value="SKP1/BTB/POZ_sf"/>
</dbReference>
<dbReference type="SMART" id="SM00184">
    <property type="entry name" value="RING"/>
    <property type="match status" value="1"/>
</dbReference>
<comment type="similarity">
    <text evidence="8">Belongs to the NPH3 family.</text>
</comment>
<dbReference type="Gene3D" id="3.30.710.10">
    <property type="entry name" value="Potassium Channel Kv1.1, Chain A"/>
    <property type="match status" value="1"/>
</dbReference>
<evidence type="ECO:0000256" key="6">
    <source>
        <dbReference type="ARBA" id="ARBA00022833"/>
    </source>
</evidence>
<evidence type="ECO:0000256" key="4">
    <source>
        <dbReference type="ARBA" id="ARBA00022771"/>
    </source>
</evidence>
<dbReference type="PROSITE" id="PS50089">
    <property type="entry name" value="ZF_RING_2"/>
    <property type="match status" value="1"/>
</dbReference>
<accession>A0A4D6N0P7</accession>
<protein>
    <submittedName>
        <fullName evidence="12">E3 ubiquitin-protein ligase Topor</fullName>
    </submittedName>
</protein>
<feature type="domain" description="BTB" evidence="10">
    <location>
        <begin position="53"/>
        <end position="126"/>
    </location>
</feature>
<proteinExistence type="inferred from homology"/>
<evidence type="ECO:0000256" key="3">
    <source>
        <dbReference type="ARBA" id="ARBA00022723"/>
    </source>
</evidence>
<dbReference type="InterPro" id="IPR043454">
    <property type="entry name" value="NPH3/RPT2-like"/>
</dbReference>
<reference evidence="12 13" key="1">
    <citation type="submission" date="2019-04" db="EMBL/GenBank/DDBJ databases">
        <title>An improved genome assembly and genetic linkage map for asparagus bean, Vigna unguiculata ssp. sesquipedialis.</title>
        <authorList>
            <person name="Xia Q."/>
            <person name="Zhang R."/>
            <person name="Dong Y."/>
        </authorList>
    </citation>
    <scope>NUCLEOTIDE SEQUENCE [LARGE SCALE GENOMIC DNA]</scope>
    <source>
        <tissue evidence="12">Leaf</tissue>
    </source>
</reference>
<comment type="subcellular location">
    <subcellularLocation>
        <location evidence="1">Endomembrane system</location>
        <topology evidence="1">Peripheral membrane protein</topology>
    </subcellularLocation>
</comment>
<dbReference type="UniPathway" id="UPA00143"/>
<evidence type="ECO:0000256" key="5">
    <source>
        <dbReference type="ARBA" id="ARBA00022786"/>
    </source>
</evidence>
<dbReference type="GO" id="GO:0012505">
    <property type="term" value="C:endomembrane system"/>
    <property type="evidence" value="ECO:0007669"/>
    <property type="project" value="UniProtKB-SubCell"/>
</dbReference>
<evidence type="ECO:0000259" key="9">
    <source>
        <dbReference type="PROSITE" id="PS50089"/>
    </source>
</evidence>
<dbReference type="InterPro" id="IPR018957">
    <property type="entry name" value="Znf_C3HC4_RING-type"/>
</dbReference>
<dbReference type="Pfam" id="PF03000">
    <property type="entry name" value="NPH3"/>
    <property type="match status" value="1"/>
</dbReference>
<dbReference type="PANTHER" id="PTHR32370">
    <property type="entry name" value="OS12G0117600 PROTEIN"/>
    <property type="match status" value="1"/>
</dbReference>
<feature type="domain" description="RING-type" evidence="9">
    <location>
        <begin position="502"/>
        <end position="551"/>
    </location>
</feature>
<dbReference type="Pfam" id="PF00097">
    <property type="entry name" value="zf-C3HC4"/>
    <property type="match status" value="1"/>
</dbReference>
<dbReference type="InterPro" id="IPR001841">
    <property type="entry name" value="Znf_RING"/>
</dbReference>
<keyword evidence="4 7" id="KW-0863">Zinc-finger</keyword>
<organism evidence="12 13">
    <name type="scientific">Vigna unguiculata</name>
    <name type="common">Cowpea</name>
    <dbReference type="NCBI Taxonomy" id="3917"/>
    <lineage>
        <taxon>Eukaryota</taxon>
        <taxon>Viridiplantae</taxon>
        <taxon>Streptophyta</taxon>
        <taxon>Embryophyta</taxon>
        <taxon>Tracheophyta</taxon>
        <taxon>Spermatophyta</taxon>
        <taxon>Magnoliopsida</taxon>
        <taxon>eudicotyledons</taxon>
        <taxon>Gunneridae</taxon>
        <taxon>Pentapetalae</taxon>
        <taxon>rosids</taxon>
        <taxon>fabids</taxon>
        <taxon>Fabales</taxon>
        <taxon>Fabaceae</taxon>
        <taxon>Papilionoideae</taxon>
        <taxon>50 kb inversion clade</taxon>
        <taxon>NPAAA clade</taxon>
        <taxon>indigoferoid/millettioid clade</taxon>
        <taxon>Phaseoleae</taxon>
        <taxon>Vigna</taxon>
    </lineage>
</organism>
<dbReference type="Pfam" id="PF00651">
    <property type="entry name" value="BTB"/>
    <property type="match status" value="1"/>
</dbReference>
<comment type="pathway">
    <text evidence="2">Protein modification; protein ubiquitination.</text>
</comment>
<keyword evidence="13" id="KW-1185">Reference proteome</keyword>
<dbReference type="PROSITE" id="PS50097">
    <property type="entry name" value="BTB"/>
    <property type="match status" value="1"/>
</dbReference>
<evidence type="ECO:0000256" key="7">
    <source>
        <dbReference type="PROSITE-ProRule" id="PRU00175"/>
    </source>
</evidence>
<dbReference type="InterPro" id="IPR017907">
    <property type="entry name" value="Znf_RING_CS"/>
</dbReference>
<dbReference type="GO" id="GO:0016567">
    <property type="term" value="P:protein ubiquitination"/>
    <property type="evidence" value="ECO:0007669"/>
    <property type="project" value="UniProtKB-UniPathway"/>
</dbReference>